<evidence type="ECO:0000256" key="12">
    <source>
        <dbReference type="PIRSR" id="PIRSR600223-1"/>
    </source>
</evidence>
<comment type="caution">
    <text evidence="14">The sequence shown here is derived from an EMBL/GenBank/DDBJ whole genome shotgun (WGS) entry which is preliminary data.</text>
</comment>
<dbReference type="InterPro" id="IPR019758">
    <property type="entry name" value="Pept_S26A_signal_pept_1_CS"/>
</dbReference>
<evidence type="ECO:0000256" key="4">
    <source>
        <dbReference type="ARBA" id="ARBA00009370"/>
    </source>
</evidence>
<dbReference type="InterPro" id="IPR019533">
    <property type="entry name" value="Peptidase_S26"/>
</dbReference>
<comment type="subcellular location">
    <subcellularLocation>
        <location evidence="3">Membrane</location>
    </subcellularLocation>
    <subcellularLocation>
        <location evidence="2">Plastid</location>
        <location evidence="2">Chloroplast</location>
    </subcellularLocation>
</comment>
<dbReference type="PANTHER" id="PTHR43390:SF2">
    <property type="entry name" value="THYLAKOIDAL PROCESSING PEPTIDASE 2, CHLOROPLASTIC-RELATED"/>
    <property type="match status" value="1"/>
</dbReference>
<dbReference type="PROSITE" id="PS00501">
    <property type="entry name" value="SPASE_I_1"/>
    <property type="match status" value="1"/>
</dbReference>
<dbReference type="Proteomes" id="UP000825935">
    <property type="component" value="Chromosome 13"/>
</dbReference>
<dbReference type="InterPro" id="IPR036286">
    <property type="entry name" value="LexA/Signal_pep-like_sf"/>
</dbReference>
<protein>
    <recommendedName>
        <fullName evidence="5">signal peptidase I</fullName>
        <ecNumber evidence="5">3.4.21.89</ecNumber>
    </recommendedName>
</protein>
<evidence type="ECO:0000256" key="3">
    <source>
        <dbReference type="ARBA" id="ARBA00004370"/>
    </source>
</evidence>
<dbReference type="SUPFAM" id="SSF51306">
    <property type="entry name" value="LexA/Signal peptidase"/>
    <property type="match status" value="1"/>
</dbReference>
<dbReference type="AlphaFoldDB" id="A0A8T2TK52"/>
<keyword evidence="10" id="KW-0809">Transit peptide</keyword>
<gene>
    <name evidence="14" type="ORF">KP509_13G077000</name>
</gene>
<dbReference type="InterPro" id="IPR019756">
    <property type="entry name" value="Pept_S26A_signal_pept_1_Ser-AS"/>
</dbReference>
<dbReference type="InterPro" id="IPR000223">
    <property type="entry name" value="Pept_S26A_signal_pept_1"/>
</dbReference>
<dbReference type="GO" id="GO:0009535">
    <property type="term" value="C:chloroplast thylakoid membrane"/>
    <property type="evidence" value="ECO:0007669"/>
    <property type="project" value="TreeGrafter"/>
</dbReference>
<evidence type="ECO:0000256" key="6">
    <source>
        <dbReference type="ARBA" id="ARBA00022528"/>
    </source>
</evidence>
<evidence type="ECO:0000256" key="9">
    <source>
        <dbReference type="ARBA" id="ARBA00022801"/>
    </source>
</evidence>
<feature type="active site" evidence="12">
    <location>
        <position position="121"/>
    </location>
</feature>
<proteinExistence type="inferred from homology"/>
<dbReference type="EMBL" id="CM035418">
    <property type="protein sequence ID" value="KAH7421815.1"/>
    <property type="molecule type" value="Genomic_DNA"/>
</dbReference>
<evidence type="ECO:0000313" key="15">
    <source>
        <dbReference type="Proteomes" id="UP000825935"/>
    </source>
</evidence>
<dbReference type="GO" id="GO:0010027">
    <property type="term" value="P:thylakoid membrane organization"/>
    <property type="evidence" value="ECO:0007669"/>
    <property type="project" value="TreeGrafter"/>
</dbReference>
<keyword evidence="6" id="KW-0150">Chloroplast</keyword>
<dbReference type="GO" id="GO:0006465">
    <property type="term" value="P:signal peptide processing"/>
    <property type="evidence" value="ECO:0007669"/>
    <property type="project" value="InterPro"/>
</dbReference>
<organism evidence="14 15">
    <name type="scientific">Ceratopteris richardii</name>
    <name type="common">Triangle waterfern</name>
    <dbReference type="NCBI Taxonomy" id="49495"/>
    <lineage>
        <taxon>Eukaryota</taxon>
        <taxon>Viridiplantae</taxon>
        <taxon>Streptophyta</taxon>
        <taxon>Embryophyta</taxon>
        <taxon>Tracheophyta</taxon>
        <taxon>Polypodiopsida</taxon>
        <taxon>Polypodiidae</taxon>
        <taxon>Polypodiales</taxon>
        <taxon>Pteridineae</taxon>
        <taxon>Pteridaceae</taxon>
        <taxon>Parkerioideae</taxon>
        <taxon>Ceratopteris</taxon>
    </lineage>
</organism>
<feature type="domain" description="Peptidase S26" evidence="13">
    <location>
        <begin position="46"/>
        <end position="200"/>
    </location>
</feature>
<evidence type="ECO:0000256" key="1">
    <source>
        <dbReference type="ARBA" id="ARBA00000677"/>
    </source>
</evidence>
<evidence type="ECO:0000313" key="14">
    <source>
        <dbReference type="EMBL" id="KAH7421815.1"/>
    </source>
</evidence>
<dbReference type="NCBIfam" id="TIGR02227">
    <property type="entry name" value="sigpep_I_bact"/>
    <property type="match status" value="1"/>
</dbReference>
<dbReference type="OrthoDB" id="308440at2759"/>
<keyword evidence="7" id="KW-0934">Plastid</keyword>
<evidence type="ECO:0000259" key="13">
    <source>
        <dbReference type="Pfam" id="PF10502"/>
    </source>
</evidence>
<dbReference type="EC" id="3.4.21.89" evidence="5"/>
<keyword evidence="15" id="KW-1185">Reference proteome</keyword>
<feature type="active site" evidence="12">
    <location>
        <position position="71"/>
    </location>
</feature>
<keyword evidence="9" id="KW-0378">Hydrolase</keyword>
<evidence type="ECO:0000256" key="10">
    <source>
        <dbReference type="ARBA" id="ARBA00022946"/>
    </source>
</evidence>
<dbReference type="Pfam" id="PF10502">
    <property type="entry name" value="Peptidase_S26"/>
    <property type="match status" value="1"/>
</dbReference>
<accession>A0A8T2TK52</accession>
<dbReference type="PROSITE" id="PS00761">
    <property type="entry name" value="SPASE_I_3"/>
    <property type="match status" value="1"/>
</dbReference>
<dbReference type="Gene3D" id="2.10.109.10">
    <property type="entry name" value="Umud Fragment, subunit A"/>
    <property type="match status" value="1"/>
</dbReference>
<evidence type="ECO:0000256" key="11">
    <source>
        <dbReference type="ARBA" id="ARBA00023136"/>
    </source>
</evidence>
<evidence type="ECO:0000256" key="7">
    <source>
        <dbReference type="ARBA" id="ARBA00022640"/>
    </source>
</evidence>
<comment type="catalytic activity">
    <reaction evidence="1">
        <text>Cleavage of hydrophobic, N-terminal signal or leader sequences from secreted and periplasmic proteins.</text>
        <dbReference type="EC" id="3.4.21.89"/>
    </reaction>
</comment>
<evidence type="ECO:0000256" key="2">
    <source>
        <dbReference type="ARBA" id="ARBA00004229"/>
    </source>
</evidence>
<dbReference type="GO" id="GO:0009003">
    <property type="term" value="F:signal peptidase activity"/>
    <property type="evidence" value="ECO:0007669"/>
    <property type="project" value="UniProtKB-EC"/>
</dbReference>
<dbReference type="CDD" id="cd06530">
    <property type="entry name" value="S26_SPase_I"/>
    <property type="match status" value="1"/>
</dbReference>
<dbReference type="PANTHER" id="PTHR43390">
    <property type="entry name" value="SIGNAL PEPTIDASE I"/>
    <property type="match status" value="1"/>
</dbReference>
<keyword evidence="8" id="KW-0645">Protease</keyword>
<evidence type="ECO:0000256" key="8">
    <source>
        <dbReference type="ARBA" id="ARBA00022670"/>
    </source>
</evidence>
<dbReference type="GO" id="GO:0004252">
    <property type="term" value="F:serine-type endopeptidase activity"/>
    <property type="evidence" value="ECO:0007669"/>
    <property type="project" value="InterPro"/>
</dbReference>
<dbReference type="PRINTS" id="PR00727">
    <property type="entry name" value="LEADERPTASE"/>
</dbReference>
<keyword evidence="11" id="KW-0472">Membrane</keyword>
<comment type="similarity">
    <text evidence="4">Belongs to the peptidase S26 family.</text>
</comment>
<sequence length="209" mass="23494">MNKYLISMEADIFNSPKDAEEVSLYQPIAENSSRSRKIVTFALARAFSSLNLATAISQSLFGELRFISSKSMLPTLEVGDRVIVEKISYLFRNPNIHDIVLFRPPPTLQAHGYHSNDIFVKRVIAKAGDTVEVKDGKVFVNSVARKEDFVNPMMYTMSAQRIQKGCVFVLGDNRNHSNDSHIWGALPVKNILGRSVFRYWPPEQAGSTV</sequence>
<dbReference type="OMA" id="MVNKFSH"/>
<reference evidence="14" key="1">
    <citation type="submission" date="2021-08" db="EMBL/GenBank/DDBJ databases">
        <title>WGS assembly of Ceratopteris richardii.</title>
        <authorList>
            <person name="Marchant D.B."/>
            <person name="Chen G."/>
            <person name="Jenkins J."/>
            <person name="Shu S."/>
            <person name="Leebens-Mack J."/>
            <person name="Grimwood J."/>
            <person name="Schmutz J."/>
            <person name="Soltis P."/>
            <person name="Soltis D."/>
            <person name="Chen Z.-H."/>
        </authorList>
    </citation>
    <scope>NUCLEOTIDE SEQUENCE</scope>
    <source>
        <strain evidence="14">Whitten #5841</strain>
        <tissue evidence="14">Leaf</tissue>
    </source>
</reference>
<dbReference type="FunFam" id="2.10.109.10:FF:000012">
    <property type="entry name" value="Peptidase/ serine-type peptidase"/>
    <property type="match status" value="1"/>
</dbReference>
<evidence type="ECO:0000256" key="5">
    <source>
        <dbReference type="ARBA" id="ARBA00013208"/>
    </source>
</evidence>
<name>A0A8T2TK52_CERRI</name>